<accession>A0A5C3QK69</accession>
<evidence type="ECO:0000313" key="1">
    <source>
        <dbReference type="EMBL" id="TFL00861.1"/>
    </source>
</evidence>
<sequence length="135" mass="15265">MSMRFPEGAPRMVMPNMGGDKTVPEFQGEGFDRLCDPFKVDVYCMGNVVRRTFLSGWRGYGPGYRGLEFLATLITEMTQEDPSKRLTMSDALSSLDEIVSGLYQWKLRSPAVPKDEFSLISLVKNVGRWNRSRAS</sequence>
<dbReference type="EMBL" id="ML178827">
    <property type="protein sequence ID" value="TFL00861.1"/>
    <property type="molecule type" value="Genomic_DNA"/>
</dbReference>
<name>A0A5C3QK69_9AGAR</name>
<dbReference type="AlphaFoldDB" id="A0A5C3QK69"/>
<dbReference type="STRING" id="1884261.A0A5C3QK69"/>
<dbReference type="OrthoDB" id="5987198at2759"/>
<gene>
    <name evidence="1" type="ORF">BDV98DRAFT_97859</name>
</gene>
<evidence type="ECO:0008006" key="3">
    <source>
        <dbReference type="Google" id="ProtNLM"/>
    </source>
</evidence>
<organism evidence="1 2">
    <name type="scientific">Pterulicium gracile</name>
    <dbReference type="NCBI Taxonomy" id="1884261"/>
    <lineage>
        <taxon>Eukaryota</taxon>
        <taxon>Fungi</taxon>
        <taxon>Dikarya</taxon>
        <taxon>Basidiomycota</taxon>
        <taxon>Agaricomycotina</taxon>
        <taxon>Agaricomycetes</taxon>
        <taxon>Agaricomycetidae</taxon>
        <taxon>Agaricales</taxon>
        <taxon>Pleurotineae</taxon>
        <taxon>Pterulaceae</taxon>
        <taxon>Pterulicium</taxon>
    </lineage>
</organism>
<evidence type="ECO:0000313" key="2">
    <source>
        <dbReference type="Proteomes" id="UP000305067"/>
    </source>
</evidence>
<proteinExistence type="predicted"/>
<reference evidence="1 2" key="1">
    <citation type="journal article" date="2019" name="Nat. Ecol. Evol.">
        <title>Megaphylogeny resolves global patterns of mushroom evolution.</title>
        <authorList>
            <person name="Varga T."/>
            <person name="Krizsan K."/>
            <person name="Foldi C."/>
            <person name="Dima B."/>
            <person name="Sanchez-Garcia M."/>
            <person name="Sanchez-Ramirez S."/>
            <person name="Szollosi G.J."/>
            <person name="Szarkandi J.G."/>
            <person name="Papp V."/>
            <person name="Albert L."/>
            <person name="Andreopoulos W."/>
            <person name="Angelini C."/>
            <person name="Antonin V."/>
            <person name="Barry K.W."/>
            <person name="Bougher N.L."/>
            <person name="Buchanan P."/>
            <person name="Buyck B."/>
            <person name="Bense V."/>
            <person name="Catcheside P."/>
            <person name="Chovatia M."/>
            <person name="Cooper J."/>
            <person name="Damon W."/>
            <person name="Desjardin D."/>
            <person name="Finy P."/>
            <person name="Geml J."/>
            <person name="Haridas S."/>
            <person name="Hughes K."/>
            <person name="Justo A."/>
            <person name="Karasinski D."/>
            <person name="Kautmanova I."/>
            <person name="Kiss B."/>
            <person name="Kocsube S."/>
            <person name="Kotiranta H."/>
            <person name="LaButti K.M."/>
            <person name="Lechner B.E."/>
            <person name="Liimatainen K."/>
            <person name="Lipzen A."/>
            <person name="Lukacs Z."/>
            <person name="Mihaltcheva S."/>
            <person name="Morgado L.N."/>
            <person name="Niskanen T."/>
            <person name="Noordeloos M.E."/>
            <person name="Ohm R.A."/>
            <person name="Ortiz-Santana B."/>
            <person name="Ovrebo C."/>
            <person name="Racz N."/>
            <person name="Riley R."/>
            <person name="Savchenko A."/>
            <person name="Shiryaev A."/>
            <person name="Soop K."/>
            <person name="Spirin V."/>
            <person name="Szebenyi C."/>
            <person name="Tomsovsky M."/>
            <person name="Tulloss R.E."/>
            <person name="Uehling J."/>
            <person name="Grigoriev I.V."/>
            <person name="Vagvolgyi C."/>
            <person name="Papp T."/>
            <person name="Martin F.M."/>
            <person name="Miettinen O."/>
            <person name="Hibbett D.S."/>
            <person name="Nagy L.G."/>
        </authorList>
    </citation>
    <scope>NUCLEOTIDE SEQUENCE [LARGE SCALE GENOMIC DNA]</scope>
    <source>
        <strain evidence="1 2">CBS 309.79</strain>
    </source>
</reference>
<dbReference type="Proteomes" id="UP000305067">
    <property type="component" value="Unassembled WGS sequence"/>
</dbReference>
<protein>
    <recommendedName>
        <fullName evidence="3">Protein kinase domain-containing protein</fullName>
    </recommendedName>
</protein>
<keyword evidence="2" id="KW-1185">Reference proteome</keyword>